<comment type="similarity">
    <text evidence="2">Belongs to the TMEM151 family.</text>
</comment>
<dbReference type="WBParaSite" id="maker-PairedContig_295-snap-gene-0.12-mRNA-1">
    <property type="protein sequence ID" value="maker-PairedContig_295-snap-gene-0.12-mRNA-1"/>
    <property type="gene ID" value="maker-PairedContig_295-snap-gene-0.12"/>
</dbReference>
<dbReference type="AlphaFoldDB" id="A0A1I8EL91"/>
<feature type="compositionally biased region" description="Polar residues" evidence="6">
    <location>
        <begin position="569"/>
        <end position="581"/>
    </location>
</feature>
<evidence type="ECO:0000256" key="5">
    <source>
        <dbReference type="ARBA" id="ARBA00023136"/>
    </source>
</evidence>
<evidence type="ECO:0000256" key="2">
    <source>
        <dbReference type="ARBA" id="ARBA00009583"/>
    </source>
</evidence>
<dbReference type="Pfam" id="PF14857">
    <property type="entry name" value="TMEM151"/>
    <property type="match status" value="1"/>
</dbReference>
<organism evidence="8">
    <name type="scientific">Wuchereria bancrofti</name>
    <dbReference type="NCBI Taxonomy" id="6293"/>
    <lineage>
        <taxon>Eukaryota</taxon>
        <taxon>Metazoa</taxon>
        <taxon>Ecdysozoa</taxon>
        <taxon>Nematoda</taxon>
        <taxon>Chromadorea</taxon>
        <taxon>Rhabditida</taxon>
        <taxon>Spirurina</taxon>
        <taxon>Spiruromorpha</taxon>
        <taxon>Filarioidea</taxon>
        <taxon>Onchocercidae</taxon>
        <taxon>Wuchereria</taxon>
    </lineage>
</organism>
<name>A0A1I8EL91_WUCBA</name>
<evidence type="ECO:0000313" key="8">
    <source>
        <dbReference type="WBParaSite" id="maker-PairedContig_295-snap-gene-0.12-mRNA-1"/>
    </source>
</evidence>
<dbReference type="PANTHER" id="PTHR31893">
    <property type="entry name" value="TRANSMEMBRANE PROTEIN 151 HOMOLOG"/>
    <property type="match status" value="1"/>
</dbReference>
<evidence type="ECO:0000256" key="1">
    <source>
        <dbReference type="ARBA" id="ARBA00004141"/>
    </source>
</evidence>
<protein>
    <submittedName>
        <fullName evidence="8">Uncharacterized protein</fullName>
    </submittedName>
</protein>
<feature type="transmembrane region" description="Helical" evidence="7">
    <location>
        <begin position="325"/>
        <end position="344"/>
    </location>
</feature>
<feature type="transmembrane region" description="Helical" evidence="7">
    <location>
        <begin position="100"/>
        <end position="123"/>
    </location>
</feature>
<keyword evidence="5 7" id="KW-0472">Membrane</keyword>
<evidence type="ECO:0000256" key="6">
    <source>
        <dbReference type="SAM" id="MobiDB-lite"/>
    </source>
</evidence>
<dbReference type="InterPro" id="IPR026767">
    <property type="entry name" value="Tmem151"/>
</dbReference>
<evidence type="ECO:0000256" key="3">
    <source>
        <dbReference type="ARBA" id="ARBA00022692"/>
    </source>
</evidence>
<accession>A0A1I8EL91</accession>
<evidence type="ECO:0000256" key="4">
    <source>
        <dbReference type="ARBA" id="ARBA00022989"/>
    </source>
</evidence>
<proteinExistence type="inferred from homology"/>
<keyword evidence="4 7" id="KW-1133">Transmembrane helix</keyword>
<dbReference type="GO" id="GO:0016020">
    <property type="term" value="C:membrane"/>
    <property type="evidence" value="ECO:0007669"/>
    <property type="project" value="UniProtKB-SubCell"/>
</dbReference>
<reference evidence="8" key="1">
    <citation type="submission" date="2016-11" db="UniProtKB">
        <authorList>
            <consortium name="WormBaseParasite"/>
        </authorList>
    </citation>
    <scope>IDENTIFICATION</scope>
    <source>
        <strain evidence="8">pt0022</strain>
    </source>
</reference>
<sequence>MVRNTTPLHPYTLLLLKVLKNSNIVISSLHITVSISLDKNYSKQLIVPQIEQDKLCINLLLCCYCCQIIMTYAVDIENPVQKPRPQTLWKAFRHKFHWKCLLTTLLVHLCISYGLWCHLTHYVYSVQTVSKYSYGPCSQGYNFIPLTFGIMLYIVYIMECWHNRAKINKIKKVSHIEAMEYIEKMRSAPPIVWWRSICYHYVRRARQVTRYRNGDAISALQTFYERVNSHAAGSVFIYDACGVKDISKSLIDLERYPITRINISKGFIFACMQAANEFEDQRSRFFIENEIRDDYMEVREGLDFAGIQFIESLIVYSSQSNKRPWYLTSTAFWISSIVLLSWPLRLICDLRTAHVNYQISKFPSSVNYTGMLTHGSTVDSHEFASIMQHDSYLVVPMKLCLWNQLIRLHVLPNGHFRNRNRVATTCGDDVSIMNYGAVRSSPKRFWRNEPRRSSIGRNFGDRIPFQSRSLSLMFNKVTGRSDPLIVTTPPSALPRTVTGSSRSASITGLSTAWRSPGYNTINEEPIDDRYPLIEPMRPIDEAPPPYEAALKMCAPFYKRLRRSANSLTSRLNSLSQSTSKELSYKRQIGVEDQGSSRNSGC</sequence>
<comment type="subcellular location">
    <subcellularLocation>
        <location evidence="1">Membrane</location>
        <topology evidence="1">Multi-pass membrane protein</topology>
    </subcellularLocation>
</comment>
<feature type="region of interest" description="Disordered" evidence="6">
    <location>
        <begin position="569"/>
        <end position="601"/>
    </location>
</feature>
<evidence type="ECO:0000256" key="7">
    <source>
        <dbReference type="SAM" id="Phobius"/>
    </source>
</evidence>
<keyword evidence="3 7" id="KW-0812">Transmembrane</keyword>
<feature type="transmembrane region" description="Helical" evidence="7">
    <location>
        <begin position="143"/>
        <end position="162"/>
    </location>
</feature>
<dbReference type="PANTHER" id="PTHR31893:SF5">
    <property type="entry name" value="TRANSMEMBRANE PROTEIN 151 HOMOLOG"/>
    <property type="match status" value="1"/>
</dbReference>